<reference evidence="2" key="1">
    <citation type="submission" date="2022-03" db="EMBL/GenBank/DDBJ databases">
        <title>A functionally conserved STORR gene fusion in Papaver species that diverged 16.8 million years ago.</title>
        <authorList>
            <person name="Catania T."/>
        </authorList>
    </citation>
    <scope>NUCLEOTIDE SEQUENCE</scope>
    <source>
        <strain evidence="2">S-191538</strain>
    </source>
</reference>
<dbReference type="PANTHER" id="PTHR36048">
    <property type="entry name" value="RIBOSOME MATURATION FACTOR"/>
    <property type="match status" value="1"/>
</dbReference>
<keyword evidence="3" id="KW-1185">Reference proteome</keyword>
<organism evidence="2 3">
    <name type="scientific">Papaver nudicaule</name>
    <name type="common">Iceland poppy</name>
    <dbReference type="NCBI Taxonomy" id="74823"/>
    <lineage>
        <taxon>Eukaryota</taxon>
        <taxon>Viridiplantae</taxon>
        <taxon>Streptophyta</taxon>
        <taxon>Embryophyta</taxon>
        <taxon>Tracheophyta</taxon>
        <taxon>Spermatophyta</taxon>
        <taxon>Magnoliopsida</taxon>
        <taxon>Ranunculales</taxon>
        <taxon>Papaveraceae</taxon>
        <taxon>Papaveroideae</taxon>
        <taxon>Papaver</taxon>
    </lineage>
</organism>
<proteinExistence type="predicted"/>
<protein>
    <submittedName>
        <fullName evidence="2">Uncharacterized protein</fullName>
    </submittedName>
</protein>
<name>A0AA41S619_PAPNU</name>
<dbReference type="EMBL" id="JAJJMA010091814">
    <property type="protein sequence ID" value="MCL7029590.1"/>
    <property type="molecule type" value="Genomic_DNA"/>
</dbReference>
<dbReference type="Proteomes" id="UP001177140">
    <property type="component" value="Unassembled WGS sequence"/>
</dbReference>
<comment type="caution">
    <text evidence="2">The sequence shown here is derived from an EMBL/GenBank/DDBJ whole genome shotgun (WGS) entry which is preliminary data.</text>
</comment>
<accession>A0AA41S619</accession>
<feature type="compositionally biased region" description="Polar residues" evidence="1">
    <location>
        <begin position="45"/>
        <end position="54"/>
    </location>
</feature>
<feature type="region of interest" description="Disordered" evidence="1">
    <location>
        <begin position="15"/>
        <end position="62"/>
    </location>
</feature>
<evidence type="ECO:0000313" key="3">
    <source>
        <dbReference type="Proteomes" id="UP001177140"/>
    </source>
</evidence>
<feature type="compositionally biased region" description="Basic residues" evidence="1">
    <location>
        <begin position="19"/>
        <end position="28"/>
    </location>
</feature>
<sequence length="219" mass="25206">MTLDDIIKISRKTACSNPRKPRVNKRKNVSTAGVSNVWRRDSKPSTKQNKSQKFPTAGARPLRNSTNVWSRLNVSKPPVKQGLSSQRFLNLQSNQIRFIRDVATNMAPAPTRTRPLIRNRMPNLSNSRVPAFAIIFFQEKRLFRLRGCTPLTELKWFSFSNSTSKAGITAVQKRSFPEKKQNAMKRQKQGYSAREFNSFCAYVSERKKAVPHSTDYYEY</sequence>
<evidence type="ECO:0000313" key="2">
    <source>
        <dbReference type="EMBL" id="MCL7029590.1"/>
    </source>
</evidence>
<evidence type="ECO:0000256" key="1">
    <source>
        <dbReference type="SAM" id="MobiDB-lite"/>
    </source>
</evidence>
<dbReference type="AlphaFoldDB" id="A0AA41S619"/>
<dbReference type="PANTHER" id="PTHR36048:SF1">
    <property type="entry name" value="RIBOSOME MATURATION FACTOR"/>
    <property type="match status" value="1"/>
</dbReference>
<gene>
    <name evidence="2" type="ORF">MKW94_028577</name>
</gene>